<keyword evidence="6 13" id="KW-0479">Metal-binding</keyword>
<dbReference type="SUPFAM" id="SSF48264">
    <property type="entry name" value="Cytochrome P450"/>
    <property type="match status" value="1"/>
</dbReference>
<keyword evidence="17" id="KW-1185">Reference proteome</keyword>
<reference evidence="16" key="1">
    <citation type="submission" date="2021-12" db="EMBL/GenBank/DDBJ databases">
        <authorList>
            <person name="King R."/>
        </authorList>
    </citation>
    <scope>NUCLEOTIDE SEQUENCE</scope>
</reference>
<organism evidence="16 17">
    <name type="scientific">Bemisia tabaci</name>
    <name type="common">Sweetpotato whitefly</name>
    <name type="synonym">Aleurodes tabaci</name>
    <dbReference type="NCBI Taxonomy" id="7038"/>
    <lineage>
        <taxon>Eukaryota</taxon>
        <taxon>Metazoa</taxon>
        <taxon>Ecdysozoa</taxon>
        <taxon>Arthropoda</taxon>
        <taxon>Hexapoda</taxon>
        <taxon>Insecta</taxon>
        <taxon>Pterygota</taxon>
        <taxon>Neoptera</taxon>
        <taxon>Paraneoptera</taxon>
        <taxon>Hemiptera</taxon>
        <taxon>Sternorrhyncha</taxon>
        <taxon>Aleyrodoidea</taxon>
        <taxon>Aleyrodidae</taxon>
        <taxon>Aleyrodinae</taxon>
        <taxon>Bemisia</taxon>
    </lineage>
</organism>
<proteinExistence type="inferred from homology"/>
<dbReference type="InterPro" id="IPR050476">
    <property type="entry name" value="Insect_CytP450_Detox"/>
</dbReference>
<dbReference type="EMBL" id="OU963863">
    <property type="protein sequence ID" value="CAH0384290.1"/>
    <property type="molecule type" value="Genomic_DNA"/>
</dbReference>
<dbReference type="InterPro" id="IPR002401">
    <property type="entry name" value="Cyt_P450_E_grp-I"/>
</dbReference>
<evidence type="ECO:0000256" key="1">
    <source>
        <dbReference type="ARBA" id="ARBA00001971"/>
    </source>
</evidence>
<dbReference type="GO" id="GO:0016705">
    <property type="term" value="F:oxidoreductase activity, acting on paired donors, with incorporation or reduction of molecular oxygen"/>
    <property type="evidence" value="ECO:0007669"/>
    <property type="project" value="InterPro"/>
</dbReference>
<keyword evidence="15" id="KW-0812">Transmembrane</keyword>
<dbReference type="InterPro" id="IPR001128">
    <property type="entry name" value="Cyt_P450"/>
</dbReference>
<evidence type="ECO:0000256" key="2">
    <source>
        <dbReference type="ARBA" id="ARBA00004174"/>
    </source>
</evidence>
<feature type="binding site" description="axial binding residue" evidence="13">
    <location>
        <position position="457"/>
    </location>
    <ligand>
        <name>heme</name>
        <dbReference type="ChEBI" id="CHEBI:30413"/>
    </ligand>
    <ligandPart>
        <name>Fe</name>
        <dbReference type="ChEBI" id="CHEBI:18248"/>
    </ligandPart>
</feature>
<keyword evidence="11 14" id="KW-0503">Monooxygenase</keyword>
<name>A0A9P0A4U6_BEMTA</name>
<keyword evidence="5 13" id="KW-0349">Heme</keyword>
<dbReference type="GO" id="GO:0005506">
    <property type="term" value="F:iron ion binding"/>
    <property type="evidence" value="ECO:0007669"/>
    <property type="project" value="InterPro"/>
</dbReference>
<evidence type="ECO:0000256" key="10">
    <source>
        <dbReference type="ARBA" id="ARBA00023004"/>
    </source>
</evidence>
<evidence type="ECO:0000256" key="7">
    <source>
        <dbReference type="ARBA" id="ARBA00022824"/>
    </source>
</evidence>
<comment type="similarity">
    <text evidence="4 14">Belongs to the cytochrome P450 family.</text>
</comment>
<keyword evidence="15" id="KW-1133">Transmembrane helix</keyword>
<accession>A0A9P0A4U6</accession>
<dbReference type="GO" id="GO:0020037">
    <property type="term" value="F:heme binding"/>
    <property type="evidence" value="ECO:0007669"/>
    <property type="project" value="InterPro"/>
</dbReference>
<evidence type="ECO:0000256" key="8">
    <source>
        <dbReference type="ARBA" id="ARBA00022848"/>
    </source>
</evidence>
<evidence type="ECO:0000256" key="11">
    <source>
        <dbReference type="ARBA" id="ARBA00023033"/>
    </source>
</evidence>
<keyword evidence="10 13" id="KW-0408">Iron</keyword>
<evidence type="ECO:0000256" key="13">
    <source>
        <dbReference type="PIRSR" id="PIRSR602401-1"/>
    </source>
</evidence>
<comment type="subcellular location">
    <subcellularLocation>
        <location evidence="3">Endoplasmic reticulum membrane</location>
        <topology evidence="3">Peripheral membrane protein</topology>
    </subcellularLocation>
    <subcellularLocation>
        <location evidence="2">Microsome membrane</location>
        <topology evidence="2">Peripheral membrane protein</topology>
    </subcellularLocation>
</comment>
<feature type="transmembrane region" description="Helical" evidence="15">
    <location>
        <begin position="6"/>
        <end position="24"/>
    </location>
</feature>
<dbReference type="CDD" id="cd11056">
    <property type="entry name" value="CYP6-like"/>
    <property type="match status" value="1"/>
</dbReference>
<dbReference type="Pfam" id="PF00067">
    <property type="entry name" value="p450"/>
    <property type="match status" value="1"/>
</dbReference>
<feature type="transmembrane region" description="Helical" evidence="15">
    <location>
        <begin position="224"/>
        <end position="245"/>
    </location>
</feature>
<evidence type="ECO:0000256" key="15">
    <source>
        <dbReference type="SAM" id="Phobius"/>
    </source>
</evidence>
<dbReference type="PRINTS" id="PR00463">
    <property type="entry name" value="EP450I"/>
</dbReference>
<dbReference type="FunFam" id="1.10.630.10:FF:000042">
    <property type="entry name" value="Cytochrome P450"/>
    <property type="match status" value="1"/>
</dbReference>
<dbReference type="AlphaFoldDB" id="A0A9P0A4U6"/>
<sequence>MSEFLRKIWLPLVMFIITFLYWHYTKTFNYWKKKGVFYFEPIIFFGNIKDRILFRKAFHQFWLDTYKSMKGHKFAGFYEGRRATLVVLDPDIIKSVLIRDFSHFMDRPTLQLRYPLIQRQLLNLKGQEWKKVRSMLTPAFTSGKLKAMEVLLQQCGKQVKQYLNKVTDGNDGATLEMKEFYGHFTMDVIATAAFGVQTDSLQNPDSEFVKFASRFNDFSRFERFMIFFVLIFIPQFAKYLPITFFNMEVMNFLASVVRDTIQHREIRNEKRNDFLQLMLDVNEESKAKEKIGEGDSNSPSVMDETTIIAQSVLFLVAGFETSSTLLTFASYELALNKEIQERLREEIRLTLEKHGETNMYEAIQDMPYLDMVLNEALRKHPPLARIDRSCTDDYTIPGTSITIEKGINVTIPVLGIHYDPEYYPEPEKFIPERFSPDEKSKRSPYLFLPFGAGPRNCIGLRFAMLSTKIAMIYLFKDFEINTCEKTQIPYNYSKFSMLLKAEKGIWLKIKPL</sequence>
<dbReference type="PROSITE" id="PS00086">
    <property type="entry name" value="CYTOCHROME_P450"/>
    <property type="match status" value="1"/>
</dbReference>
<keyword evidence="9 14" id="KW-0560">Oxidoreductase</keyword>
<keyword evidence="8" id="KW-0492">Microsome</keyword>
<evidence type="ECO:0008006" key="18">
    <source>
        <dbReference type="Google" id="ProtNLM"/>
    </source>
</evidence>
<comment type="cofactor">
    <cofactor evidence="1 13">
        <name>heme</name>
        <dbReference type="ChEBI" id="CHEBI:30413"/>
    </cofactor>
</comment>
<evidence type="ECO:0000256" key="6">
    <source>
        <dbReference type="ARBA" id="ARBA00022723"/>
    </source>
</evidence>
<evidence type="ECO:0000256" key="14">
    <source>
        <dbReference type="RuleBase" id="RU000461"/>
    </source>
</evidence>
<evidence type="ECO:0000256" key="4">
    <source>
        <dbReference type="ARBA" id="ARBA00010617"/>
    </source>
</evidence>
<dbReference type="Proteomes" id="UP001152759">
    <property type="component" value="Chromosome 2"/>
</dbReference>
<dbReference type="PANTHER" id="PTHR24292:SF54">
    <property type="entry name" value="CYP9F3-RELATED"/>
    <property type="match status" value="1"/>
</dbReference>
<dbReference type="GO" id="GO:0005789">
    <property type="term" value="C:endoplasmic reticulum membrane"/>
    <property type="evidence" value="ECO:0007669"/>
    <property type="project" value="UniProtKB-SubCell"/>
</dbReference>
<gene>
    <name evidence="16" type="ORF">BEMITA_LOCUS3639</name>
</gene>
<evidence type="ECO:0000256" key="3">
    <source>
        <dbReference type="ARBA" id="ARBA00004406"/>
    </source>
</evidence>
<evidence type="ECO:0000256" key="9">
    <source>
        <dbReference type="ARBA" id="ARBA00023002"/>
    </source>
</evidence>
<dbReference type="Gene3D" id="1.10.630.10">
    <property type="entry name" value="Cytochrome P450"/>
    <property type="match status" value="1"/>
</dbReference>
<protein>
    <recommendedName>
        <fullName evidence="18">Cytochrome P450</fullName>
    </recommendedName>
</protein>
<evidence type="ECO:0000256" key="12">
    <source>
        <dbReference type="ARBA" id="ARBA00023136"/>
    </source>
</evidence>
<keyword evidence="7" id="KW-0256">Endoplasmic reticulum</keyword>
<dbReference type="KEGG" id="btab:109036163"/>
<evidence type="ECO:0000256" key="5">
    <source>
        <dbReference type="ARBA" id="ARBA00022617"/>
    </source>
</evidence>
<dbReference type="PRINTS" id="PR00385">
    <property type="entry name" value="P450"/>
</dbReference>
<dbReference type="InterPro" id="IPR017972">
    <property type="entry name" value="Cyt_P450_CS"/>
</dbReference>
<dbReference type="GO" id="GO:0004497">
    <property type="term" value="F:monooxygenase activity"/>
    <property type="evidence" value="ECO:0007669"/>
    <property type="project" value="UniProtKB-KW"/>
</dbReference>
<evidence type="ECO:0000313" key="16">
    <source>
        <dbReference type="EMBL" id="CAH0384290.1"/>
    </source>
</evidence>
<evidence type="ECO:0000313" key="17">
    <source>
        <dbReference type="Proteomes" id="UP001152759"/>
    </source>
</evidence>
<keyword evidence="12 15" id="KW-0472">Membrane</keyword>
<dbReference type="PANTHER" id="PTHR24292">
    <property type="entry name" value="CYTOCHROME P450"/>
    <property type="match status" value="1"/>
</dbReference>
<dbReference type="InterPro" id="IPR036396">
    <property type="entry name" value="Cyt_P450_sf"/>
</dbReference>